<reference evidence="1" key="1">
    <citation type="submission" date="2019-12" db="EMBL/GenBank/DDBJ databases">
        <title>Genome sequencing and annotation of Brassica cretica.</title>
        <authorList>
            <person name="Studholme D.J."/>
            <person name="Sarris P.F."/>
        </authorList>
    </citation>
    <scope>NUCLEOTIDE SEQUENCE</scope>
    <source>
        <strain evidence="1">PFS-102/07</strain>
        <tissue evidence="1">Leaf</tissue>
    </source>
</reference>
<dbReference type="EMBL" id="QGKY02002305">
    <property type="protein sequence ID" value="KAF2534485.1"/>
    <property type="molecule type" value="Genomic_DNA"/>
</dbReference>
<evidence type="ECO:0000313" key="1">
    <source>
        <dbReference type="EMBL" id="KAF2534485.1"/>
    </source>
</evidence>
<name>A0A8S9FKY4_BRACR</name>
<accession>A0A8S9FKY4</accession>
<gene>
    <name evidence="1" type="ORF">F2Q70_00030306</name>
</gene>
<protein>
    <submittedName>
        <fullName evidence="1">Uncharacterized protein</fullName>
    </submittedName>
</protein>
<organism evidence="1">
    <name type="scientific">Brassica cretica</name>
    <name type="common">Mustard</name>
    <dbReference type="NCBI Taxonomy" id="69181"/>
    <lineage>
        <taxon>Eukaryota</taxon>
        <taxon>Viridiplantae</taxon>
        <taxon>Streptophyta</taxon>
        <taxon>Embryophyta</taxon>
        <taxon>Tracheophyta</taxon>
        <taxon>Spermatophyta</taxon>
        <taxon>Magnoliopsida</taxon>
        <taxon>eudicotyledons</taxon>
        <taxon>Gunneridae</taxon>
        <taxon>Pentapetalae</taxon>
        <taxon>rosids</taxon>
        <taxon>malvids</taxon>
        <taxon>Brassicales</taxon>
        <taxon>Brassicaceae</taxon>
        <taxon>Brassiceae</taxon>
        <taxon>Brassica</taxon>
    </lineage>
</organism>
<dbReference type="AlphaFoldDB" id="A0A8S9FKY4"/>
<sequence>MPISGFDHIAQKTIVSDSWPFTASTEMISYFPQASYMSETTSSAPDYTLVPETPTNFRTFLRCSLLRLRILHLLQNTR</sequence>
<proteinExistence type="predicted"/>
<comment type="caution">
    <text evidence="1">The sequence shown here is derived from an EMBL/GenBank/DDBJ whole genome shotgun (WGS) entry which is preliminary data.</text>
</comment>